<reference evidence="1" key="2">
    <citation type="journal article" date="2019" name="IMA Fungus">
        <title>Genome sequencing and comparison of five Tilletia species to identify candidate genes for the detection of regulated species infecting wheat.</title>
        <authorList>
            <person name="Nguyen H.D.T."/>
            <person name="Sultana T."/>
            <person name="Kesanakurti P."/>
            <person name="Hambleton S."/>
        </authorList>
    </citation>
    <scope>NUCLEOTIDE SEQUENCE</scope>
    <source>
        <strain evidence="1">DAOMC 236416</strain>
    </source>
</reference>
<keyword evidence="2" id="KW-1185">Reference proteome</keyword>
<name>A0A177TJV4_9BASI</name>
<comment type="caution">
    <text evidence="1">The sequence shown here is derived from an EMBL/GenBank/DDBJ whole genome shotgun (WGS) entry which is preliminary data.</text>
</comment>
<protein>
    <submittedName>
        <fullName evidence="1">Uncharacterized protein</fullName>
    </submittedName>
</protein>
<reference evidence="1" key="1">
    <citation type="submission" date="2016-04" db="EMBL/GenBank/DDBJ databases">
        <authorList>
            <person name="Nguyen H.D."/>
            <person name="Samba Siva P."/>
            <person name="Cullis J."/>
            <person name="Levesque C.A."/>
            <person name="Hambleton S."/>
        </authorList>
    </citation>
    <scope>NUCLEOTIDE SEQUENCE</scope>
    <source>
        <strain evidence="1">DAOMC 236416</strain>
    </source>
</reference>
<dbReference type="EMBL" id="LWDF02000083">
    <property type="protein sequence ID" value="KAE8258097.1"/>
    <property type="molecule type" value="Genomic_DNA"/>
</dbReference>
<proteinExistence type="predicted"/>
<gene>
    <name evidence="1" type="ORF">A4X13_0g1906</name>
</gene>
<dbReference type="Proteomes" id="UP000077521">
    <property type="component" value="Unassembled WGS sequence"/>
</dbReference>
<accession>A0A177TJV4</accession>
<evidence type="ECO:0000313" key="2">
    <source>
        <dbReference type="Proteomes" id="UP000077521"/>
    </source>
</evidence>
<evidence type="ECO:0000313" key="1">
    <source>
        <dbReference type="EMBL" id="KAE8258097.1"/>
    </source>
</evidence>
<sequence length="66" mass="7214">MDASDGTSIIRMHTVSSIKDPQHNPVPVPGPLWPLPPLVLGPALRTPSTLHALASRFQFTRSRLYA</sequence>
<organism evidence="1 2">
    <name type="scientific">Tilletia indica</name>
    <dbReference type="NCBI Taxonomy" id="43049"/>
    <lineage>
        <taxon>Eukaryota</taxon>
        <taxon>Fungi</taxon>
        <taxon>Dikarya</taxon>
        <taxon>Basidiomycota</taxon>
        <taxon>Ustilaginomycotina</taxon>
        <taxon>Exobasidiomycetes</taxon>
        <taxon>Tilletiales</taxon>
        <taxon>Tilletiaceae</taxon>
        <taxon>Tilletia</taxon>
    </lineage>
</organism>
<dbReference type="AlphaFoldDB" id="A0A177TJV4"/>